<proteinExistence type="predicted"/>
<gene>
    <name evidence="1" type="primary">Contig840.g919</name>
    <name evidence="1" type="ORF">STYLEM_11869</name>
</gene>
<dbReference type="Proteomes" id="UP000039865">
    <property type="component" value="Unassembled WGS sequence"/>
</dbReference>
<protein>
    <submittedName>
        <fullName evidence="1">Uncharacterized protein</fullName>
    </submittedName>
</protein>
<evidence type="ECO:0000313" key="2">
    <source>
        <dbReference type="Proteomes" id="UP000039865"/>
    </source>
</evidence>
<name>A0A078AKV4_STYLE</name>
<reference evidence="1 2" key="1">
    <citation type="submission" date="2014-06" db="EMBL/GenBank/DDBJ databases">
        <authorList>
            <person name="Swart Estienne"/>
        </authorList>
    </citation>
    <scope>NUCLEOTIDE SEQUENCE [LARGE SCALE GENOMIC DNA]</scope>
    <source>
        <strain evidence="1 2">130c</strain>
    </source>
</reference>
<dbReference type="EMBL" id="CCKQ01011292">
    <property type="protein sequence ID" value="CDW82834.1"/>
    <property type="molecule type" value="Genomic_DNA"/>
</dbReference>
<dbReference type="InParanoid" id="A0A078AKV4"/>
<sequence length="88" mass="10642">MDSKIPFQKKTNILVKDGILIILQNNESLIELYKQRRLKRRHEKKDYCIYHQEKETKIEPEAHLKTLQSQLSRRIEMVLFSEKRSIGF</sequence>
<organism evidence="1 2">
    <name type="scientific">Stylonychia lemnae</name>
    <name type="common">Ciliate</name>
    <dbReference type="NCBI Taxonomy" id="5949"/>
    <lineage>
        <taxon>Eukaryota</taxon>
        <taxon>Sar</taxon>
        <taxon>Alveolata</taxon>
        <taxon>Ciliophora</taxon>
        <taxon>Intramacronucleata</taxon>
        <taxon>Spirotrichea</taxon>
        <taxon>Stichotrichia</taxon>
        <taxon>Sporadotrichida</taxon>
        <taxon>Oxytrichidae</taxon>
        <taxon>Stylonychinae</taxon>
        <taxon>Stylonychia</taxon>
    </lineage>
</organism>
<dbReference type="AlphaFoldDB" id="A0A078AKV4"/>
<evidence type="ECO:0000313" key="1">
    <source>
        <dbReference type="EMBL" id="CDW82834.1"/>
    </source>
</evidence>
<keyword evidence="2" id="KW-1185">Reference proteome</keyword>
<accession>A0A078AKV4</accession>